<feature type="region of interest" description="Disordered" evidence="1">
    <location>
        <begin position="1"/>
        <end position="49"/>
    </location>
</feature>
<sequence length="49" mass="4836">MASKPETGPDTKDREEPGTTSTNPTGASTDAPAEGGDNAPPKQPGSPQG</sequence>
<evidence type="ECO:0000256" key="1">
    <source>
        <dbReference type="SAM" id="MobiDB-lite"/>
    </source>
</evidence>
<name>A0ABU3N0Y0_9SPHN</name>
<gene>
    <name evidence="2" type="ORF">MZO42_05430</name>
</gene>
<protein>
    <submittedName>
        <fullName evidence="2">Uncharacterized protein</fullName>
    </submittedName>
</protein>
<feature type="compositionally biased region" description="Basic and acidic residues" evidence="1">
    <location>
        <begin position="7"/>
        <end position="17"/>
    </location>
</feature>
<accession>A0ABU3N0Y0</accession>
<comment type="caution">
    <text evidence="2">The sequence shown here is derived from an EMBL/GenBank/DDBJ whole genome shotgun (WGS) entry which is preliminary data.</text>
</comment>
<proteinExistence type="predicted"/>
<feature type="compositionally biased region" description="Polar residues" evidence="1">
    <location>
        <begin position="18"/>
        <end position="28"/>
    </location>
</feature>
<reference evidence="2" key="1">
    <citation type="submission" date="2022-04" db="EMBL/GenBank/DDBJ databases">
        <title>Tomato heritable bacteria conferring resistance against bacterial wilt.</title>
        <authorList>
            <person name="Yin J."/>
        </authorList>
    </citation>
    <scope>NUCLEOTIDE SEQUENCE</scope>
    <source>
        <strain evidence="2">Cra20</strain>
    </source>
</reference>
<organism evidence="2">
    <name type="scientific">Sphingomonas psychrotolerans</name>
    <dbReference type="NCBI Taxonomy" id="1327635"/>
    <lineage>
        <taxon>Bacteria</taxon>
        <taxon>Pseudomonadati</taxon>
        <taxon>Pseudomonadota</taxon>
        <taxon>Alphaproteobacteria</taxon>
        <taxon>Sphingomonadales</taxon>
        <taxon>Sphingomonadaceae</taxon>
        <taxon>Sphingomonas</taxon>
    </lineage>
</organism>
<dbReference type="EMBL" id="JALMLT010000001">
    <property type="protein sequence ID" value="MDT8758133.1"/>
    <property type="molecule type" value="Genomic_DNA"/>
</dbReference>
<evidence type="ECO:0000313" key="2">
    <source>
        <dbReference type="EMBL" id="MDT8758133.1"/>
    </source>
</evidence>